<dbReference type="Pfam" id="PF07842">
    <property type="entry name" value="GCFC"/>
    <property type="match status" value="1"/>
</dbReference>
<dbReference type="SMART" id="SM00443">
    <property type="entry name" value="G_patch"/>
    <property type="match status" value="1"/>
</dbReference>
<dbReference type="GeneID" id="54359268"/>
<protein>
    <submittedName>
        <fullName evidence="5">TFP11-domain-containing protein</fullName>
    </submittedName>
</protein>
<comment type="similarity">
    <text evidence="1">Belongs to the TFP11/STIP family.</text>
</comment>
<dbReference type="GO" id="GO:0071008">
    <property type="term" value="C:U2-type post-mRNA release spliceosomal complex"/>
    <property type="evidence" value="ECO:0007669"/>
    <property type="project" value="TreeGrafter"/>
</dbReference>
<dbReference type="InterPro" id="IPR045211">
    <property type="entry name" value="TFP11/STIP/Ntr1"/>
</dbReference>
<dbReference type="AlphaFoldDB" id="A0A6J3M2B3"/>
<dbReference type="PANTHER" id="PTHR23329:SF1">
    <property type="entry name" value="TUFTELIN-INTERACTING PROTEIN 11"/>
    <property type="match status" value="1"/>
</dbReference>
<dbReference type="GO" id="GO:0000390">
    <property type="term" value="P:spliceosomal complex disassembly"/>
    <property type="evidence" value="ECO:0007669"/>
    <property type="project" value="InterPro"/>
</dbReference>
<reference evidence="5" key="1">
    <citation type="submission" date="2020-01" db="EMBL/GenBank/DDBJ databases">
        <authorList>
            <consortium name="DOE Joint Genome Institute"/>
            <person name="Haridas S."/>
            <person name="Albert R."/>
            <person name="Binder M."/>
            <person name="Bloem J."/>
            <person name="Labutti K."/>
            <person name="Salamov A."/>
            <person name="Andreopoulos B."/>
            <person name="Baker S.E."/>
            <person name="Barry K."/>
            <person name="Bills G."/>
            <person name="Bluhm B.H."/>
            <person name="Cannon C."/>
            <person name="Castanera R."/>
            <person name="Culley D.E."/>
            <person name="Daum C."/>
            <person name="Ezra D."/>
            <person name="Gonzalez J.B."/>
            <person name="Henrissat B."/>
            <person name="Kuo A."/>
            <person name="Liang C."/>
            <person name="Lipzen A."/>
            <person name="Lutzoni F."/>
            <person name="Magnuson J."/>
            <person name="Mondo S."/>
            <person name="Nolan M."/>
            <person name="Ohm R."/>
            <person name="Pangilinan J."/>
            <person name="Park H.-J."/>
            <person name="Ramirez L."/>
            <person name="Alfaro M."/>
            <person name="Sun H."/>
            <person name="Tritt A."/>
            <person name="Yoshinaga Y."/>
            <person name="Zwiers L.-H."/>
            <person name="Turgeon B.G."/>
            <person name="Goodwin S.B."/>
            <person name="Spatafora J.W."/>
            <person name="Crous P.W."/>
            <person name="Grigoriev I.V."/>
        </authorList>
    </citation>
    <scope>NUCLEOTIDE SEQUENCE</scope>
    <source>
        <strain evidence="5">CBS 342.82</strain>
    </source>
</reference>
<dbReference type="OrthoDB" id="4822at2759"/>
<accession>A0A6J3M2B3</accession>
<dbReference type="PROSITE" id="PS50174">
    <property type="entry name" value="G_PATCH"/>
    <property type="match status" value="1"/>
</dbReference>
<feature type="region of interest" description="Disordered" evidence="2">
    <location>
        <begin position="31"/>
        <end position="97"/>
    </location>
</feature>
<evidence type="ECO:0000259" key="3">
    <source>
        <dbReference type="PROSITE" id="PS50174"/>
    </source>
</evidence>
<gene>
    <name evidence="5" type="ORF">K489DRAFT_320589</name>
</gene>
<dbReference type="GO" id="GO:0003676">
    <property type="term" value="F:nucleic acid binding"/>
    <property type="evidence" value="ECO:0007669"/>
    <property type="project" value="InterPro"/>
</dbReference>
<dbReference type="PANTHER" id="PTHR23329">
    <property type="entry name" value="TUFTELIN-INTERACTING PROTEIN 11-RELATED"/>
    <property type="match status" value="1"/>
</dbReference>
<evidence type="ECO:0000256" key="1">
    <source>
        <dbReference type="ARBA" id="ARBA00010900"/>
    </source>
</evidence>
<dbReference type="Pfam" id="PF01585">
    <property type="entry name" value="G-patch"/>
    <property type="match status" value="1"/>
</dbReference>
<reference evidence="5" key="2">
    <citation type="submission" date="2020-04" db="EMBL/GenBank/DDBJ databases">
        <authorList>
            <consortium name="NCBI Genome Project"/>
        </authorList>
    </citation>
    <scope>NUCLEOTIDE SEQUENCE</scope>
    <source>
        <strain evidence="5">CBS 342.82</strain>
    </source>
</reference>
<feature type="compositionally biased region" description="Basic and acidic residues" evidence="2">
    <location>
        <begin position="38"/>
        <end position="59"/>
    </location>
</feature>
<reference evidence="5" key="3">
    <citation type="submission" date="2025-08" db="UniProtKB">
        <authorList>
            <consortium name="RefSeq"/>
        </authorList>
    </citation>
    <scope>IDENTIFICATION</scope>
    <source>
        <strain evidence="5">CBS 342.82</strain>
    </source>
</reference>
<dbReference type="RefSeq" id="XP_033459196.1">
    <property type="nucleotide sequence ID" value="XM_033601468.1"/>
</dbReference>
<feature type="domain" description="G-patch" evidence="3">
    <location>
        <begin position="1"/>
        <end position="40"/>
    </location>
</feature>
<sequence>MMAKMGYKEGQGLGKEGEGIINPIEVKLRPVGAGVGTIKEKTEQYKQEQKRAAEKRGEVYEDSSEEERRARRGRKKKSQSMTGGSIGGVGTPTGSRKVKTKYRTVADVQAAAPGLVVPPQMLRSIVDATGSQTKLLTSAAGLMVPAGAGVPTEAEKIAKRERLELEAYIDSWHGIQEQKIYCEERAGQHQLEVDRNKEQANKLADIVSALDGLKLVAPVVSVQGSAGTSSGWPLMVSALAKLQETFRHDVDRYGLSDAAIGALAPLFKAAVADWDPQEDPAFLAPDLDRLKPLLGMATHDEIITSKAQTDIDINHIRARRQKATSAYESMIYTIWLPKLRVAVTQWDVIESGWLTSLTHAWRSVLPAFVFSNLLDQLIVPKLSAALQAWDPRKRTHRHKHVDLKYTPPHTWLFPWLPFLPAHQLDIKAPNGLLVDLKRRLRQVLDGWDLSSGLLPGILEWRDLLNTELDHILVRHLLPKLGRCLALEFEVDPADQDTAPLESVLLWKDHFKPAVFARLLSADFFPKWLTTLHMWLTTPDASFEEIGMWIAWWKEQIPAPLDTHADVMKEWRKGNDMIEKALDLGDQGISLAELPPPAAGPARPVAMETKRKLEAQDTTPKPPQVVLDPAISFRDIVEAWCAEEDLTFLSLREPHPQTGAPLFRITASATGKGGVVAYLQNDTVWAQKRGDRTQYEPLGLDERLVSRAEGK</sequence>
<dbReference type="InterPro" id="IPR022783">
    <property type="entry name" value="GCFC_dom"/>
</dbReference>
<evidence type="ECO:0000313" key="4">
    <source>
        <dbReference type="Proteomes" id="UP000504637"/>
    </source>
</evidence>
<proteinExistence type="inferred from homology"/>
<evidence type="ECO:0000313" key="5">
    <source>
        <dbReference type="RefSeq" id="XP_033459196.1"/>
    </source>
</evidence>
<keyword evidence="4" id="KW-1185">Reference proteome</keyword>
<dbReference type="Proteomes" id="UP000504637">
    <property type="component" value="Unplaced"/>
</dbReference>
<organism evidence="5">
    <name type="scientific">Dissoconium aciculare CBS 342.82</name>
    <dbReference type="NCBI Taxonomy" id="1314786"/>
    <lineage>
        <taxon>Eukaryota</taxon>
        <taxon>Fungi</taxon>
        <taxon>Dikarya</taxon>
        <taxon>Ascomycota</taxon>
        <taxon>Pezizomycotina</taxon>
        <taxon>Dothideomycetes</taxon>
        <taxon>Dothideomycetidae</taxon>
        <taxon>Mycosphaerellales</taxon>
        <taxon>Dissoconiaceae</taxon>
        <taxon>Dissoconium</taxon>
    </lineage>
</organism>
<name>A0A6J3M2B3_9PEZI</name>
<dbReference type="InterPro" id="IPR000467">
    <property type="entry name" value="G_patch_dom"/>
</dbReference>
<evidence type="ECO:0000256" key="2">
    <source>
        <dbReference type="SAM" id="MobiDB-lite"/>
    </source>
</evidence>
<feature type="region of interest" description="Disordered" evidence="2">
    <location>
        <begin position="1"/>
        <end position="20"/>
    </location>
</feature>